<accession>A0A5B0REA2</accession>
<protein>
    <submittedName>
        <fullName evidence="3">Uncharacterized protein</fullName>
    </submittedName>
</protein>
<dbReference type="EMBL" id="VDEP01000206">
    <property type="protein sequence ID" value="KAA1123739.1"/>
    <property type="molecule type" value="Genomic_DNA"/>
</dbReference>
<name>A0A5B0REA2_PUCGR</name>
<reference evidence="3 4" key="1">
    <citation type="submission" date="2019-05" db="EMBL/GenBank/DDBJ databases">
        <title>Emergence of the Ug99 lineage of the wheat stem rust pathogen through somatic hybridization.</title>
        <authorList>
            <person name="Li F."/>
            <person name="Upadhyaya N.M."/>
            <person name="Sperschneider J."/>
            <person name="Matny O."/>
            <person name="Nguyen-Phuc H."/>
            <person name="Mago R."/>
            <person name="Raley C."/>
            <person name="Miller M.E."/>
            <person name="Silverstein K.A.T."/>
            <person name="Henningsen E."/>
            <person name="Hirsch C.D."/>
            <person name="Visser B."/>
            <person name="Pretorius Z.A."/>
            <person name="Steffenson B.J."/>
            <person name="Schwessinger B."/>
            <person name="Dodds P.N."/>
            <person name="Figueroa M."/>
        </authorList>
    </citation>
    <scope>NUCLEOTIDE SEQUENCE [LARGE SCALE GENOMIC DNA]</scope>
    <source>
        <strain evidence="3 4">Ug99</strain>
    </source>
</reference>
<dbReference type="Proteomes" id="UP000325313">
    <property type="component" value="Unassembled WGS sequence"/>
</dbReference>
<feature type="region of interest" description="Disordered" evidence="1">
    <location>
        <begin position="1168"/>
        <end position="1197"/>
    </location>
</feature>
<feature type="region of interest" description="Disordered" evidence="1">
    <location>
        <begin position="48"/>
        <end position="125"/>
    </location>
</feature>
<comment type="caution">
    <text evidence="3">The sequence shown here is derived from an EMBL/GenBank/DDBJ whole genome shotgun (WGS) entry which is preliminary data.</text>
</comment>
<feature type="region of interest" description="Disordered" evidence="1">
    <location>
        <begin position="1082"/>
        <end position="1126"/>
    </location>
</feature>
<evidence type="ECO:0000256" key="2">
    <source>
        <dbReference type="SAM" id="SignalP"/>
    </source>
</evidence>
<dbReference type="AlphaFoldDB" id="A0A5B0REA2"/>
<gene>
    <name evidence="3" type="ORF">PGTUg99_011004</name>
</gene>
<organism evidence="3 4">
    <name type="scientific">Puccinia graminis f. sp. tritici</name>
    <dbReference type="NCBI Taxonomy" id="56615"/>
    <lineage>
        <taxon>Eukaryota</taxon>
        <taxon>Fungi</taxon>
        <taxon>Dikarya</taxon>
        <taxon>Basidiomycota</taxon>
        <taxon>Pucciniomycotina</taxon>
        <taxon>Pucciniomycetes</taxon>
        <taxon>Pucciniales</taxon>
        <taxon>Pucciniaceae</taxon>
        <taxon>Puccinia</taxon>
    </lineage>
</organism>
<evidence type="ECO:0000313" key="4">
    <source>
        <dbReference type="Proteomes" id="UP000325313"/>
    </source>
</evidence>
<evidence type="ECO:0000313" key="3">
    <source>
        <dbReference type="EMBL" id="KAA1123739.1"/>
    </source>
</evidence>
<proteinExistence type="predicted"/>
<keyword evidence="2" id="KW-0732">Signal</keyword>
<sequence>MSGFSATRCWLWLLLITLFRPANARIATYHRPLRKRLVEISKPSSSLADSSLLKARPSSLKPNPLPESLATSSRAVERPPKPPNTLHSTPEEHPQPPRDPPSDGSNIWPPSPQLESKKPDPGSIVTSLPTYRELLDFWKKKLTAPPVEQTITQRTAAVENRVAKAVRRIERSKHRPKPPEPGKIQVNRLSKTLLERLFADNHNQQVHKAGWVSLYDHPARKPVRHPNPETDEPPRDEVIRRPLRFGTHEMSPIRRLQFLTEKLNLAGRMSQPFSVPINLHPAPGKAGPQGTVQLIKNTQELRPSVSAFNLPPTVGRQILENGLSKFHPTVEPKLIAISLHPSIPDSPSAPTMQVQDQFLMEPKNNPRLQPSVEVVAPLNAKTTTRLILGPSLAATQDILPEPRAPQLERTRVSVILISKIWNKKPLSVAVLLIDQSLSQKGVQTSIHIFLDPQLHKDITHFYNALLKFQDGSQRSIKALQEDPVLKLNLPSAIKMGSMDNLHPVNEMVFSMWKKPPLPLSSPALHHGETVTKNLHDGEEAVAPSEGRSIFQVNGIKTLFATFSSAAGVHSQFFKSLLDRGARVYSELPKIHPFEETRKLTIMNNIKAWSATSQKTVGQIVSQLRSFIKPAPRLKALEQQAGRLHVEGLTMPGGKLGPVPRPLPSPPRGALHEEVSFSGDPAGGQSSLAKPIIALPDQPRKLQTPYLSALMRPEVLTEKPMQKIHLPQRNTRVDGQPNSIQILLDPETYTSLLHVYNALFKSSREPVKGTKIRPVHSALSLKFPANSKEALLDRSPLITISSADHSNSAIMLKTQHLTAANVMGQTADHKDSVFQVIGGKALLTMINTIVNDYNKFFKGLLRPSFKLYSGSIKSQSVNPSKQLTLRSTCQAWSRSTQKPLALIVSQIRHIMDGFPSASGMVTPGNKRPLRTLVMGEADGSLARLNVARPYTGRRQAVDSPARNQLQLIGPDTPQSHLVTQPSLGTYEKSALDKELMKNTQGAPKPIEAPSSKIYAVNEKLNFNSRIQSPPSQSTSIRLPNGYAKADLAQPKPVPMSHPSVAIPGPSAELVNPLSETHHGLERANHQATLTKPVEVRPPQIPKNLGNLGNRLPSPSPGEPPSELGHDARDKTGLVEIPKQSSTPVPKDHQSHPIEEVPRIAEELKKDTHRAHEVLDSKSSNERLNPKKLDPIDVHNRPDHGFDYDDDFDLLSSPEAETRKPPKRRGFVKWLIQLKNRLLKPLAQLKRFLAFEHLMRTHRPPI</sequence>
<feature type="signal peptide" evidence="2">
    <location>
        <begin position="1"/>
        <end position="24"/>
    </location>
</feature>
<feature type="chain" id="PRO_5023018732" evidence="2">
    <location>
        <begin position="25"/>
        <end position="1260"/>
    </location>
</feature>
<evidence type="ECO:0000256" key="1">
    <source>
        <dbReference type="SAM" id="MobiDB-lite"/>
    </source>
</evidence>